<accession>A0A4S4L4L8</accession>
<gene>
    <name evidence="2" type="ORF">EW146_g9632</name>
</gene>
<dbReference type="EMBL" id="SGPL01000886">
    <property type="protein sequence ID" value="THH06376.1"/>
    <property type="molecule type" value="Genomic_DNA"/>
</dbReference>
<evidence type="ECO:0000256" key="1">
    <source>
        <dbReference type="SAM" id="MobiDB-lite"/>
    </source>
</evidence>
<dbReference type="Proteomes" id="UP000310158">
    <property type="component" value="Unassembled WGS sequence"/>
</dbReference>
<sequence length="352" mass="39088">MNPNTLTISDHDHDPPSSSSALTPLLASTTPVPSPLSTPPPPLISDPDSSDSDSDDQPPPRYRIYPMSNTASCIPNGNHAPVVMEGTLTPFILIQWHNRCRTFFDIKTIPEEMQAARVLSSFEDPRVITWIDSNRDKLTALTFTNLYTEIERVEKIDTMVRKTWRSQYSMNSLAANAASSRLYSNTISTPSCLHSKSPAMTTFVKLPKLMEDERSLLLKHNGCLKCRQFYMDHTSKTCPNDFPIASTYQMLTLANAENAQCSLSSTRPTSAQASKPSTPCRHVTAMLSMTEDWQGLAEETPQSDTDEYVHHKNLSPLSTPSLLWRCSIPSSISSAPFLMTALIDDGSQFILI</sequence>
<feature type="compositionally biased region" description="Pro residues" evidence="1">
    <location>
        <begin position="32"/>
        <end position="44"/>
    </location>
</feature>
<dbReference type="AlphaFoldDB" id="A0A4S4L4L8"/>
<name>A0A4S4L4L8_9AGAM</name>
<evidence type="ECO:0000313" key="3">
    <source>
        <dbReference type="Proteomes" id="UP000310158"/>
    </source>
</evidence>
<reference evidence="2 3" key="1">
    <citation type="submission" date="2019-02" db="EMBL/GenBank/DDBJ databases">
        <title>Genome sequencing of the rare red list fungi Bondarzewia mesenterica.</title>
        <authorList>
            <person name="Buettner E."/>
            <person name="Kellner H."/>
        </authorList>
    </citation>
    <scope>NUCLEOTIDE SEQUENCE [LARGE SCALE GENOMIC DNA]</scope>
    <source>
        <strain evidence="2 3">DSM 108281</strain>
    </source>
</reference>
<keyword evidence="3" id="KW-1185">Reference proteome</keyword>
<evidence type="ECO:0000313" key="2">
    <source>
        <dbReference type="EMBL" id="THH06376.1"/>
    </source>
</evidence>
<dbReference type="OrthoDB" id="2369050at2759"/>
<organism evidence="2 3">
    <name type="scientific">Bondarzewia mesenterica</name>
    <dbReference type="NCBI Taxonomy" id="1095465"/>
    <lineage>
        <taxon>Eukaryota</taxon>
        <taxon>Fungi</taxon>
        <taxon>Dikarya</taxon>
        <taxon>Basidiomycota</taxon>
        <taxon>Agaricomycotina</taxon>
        <taxon>Agaricomycetes</taxon>
        <taxon>Russulales</taxon>
        <taxon>Bondarzewiaceae</taxon>
        <taxon>Bondarzewia</taxon>
    </lineage>
</organism>
<comment type="caution">
    <text evidence="2">The sequence shown here is derived from an EMBL/GenBank/DDBJ whole genome shotgun (WGS) entry which is preliminary data.</text>
</comment>
<protein>
    <submittedName>
        <fullName evidence="2">Uncharacterized protein</fullName>
    </submittedName>
</protein>
<feature type="compositionally biased region" description="Low complexity" evidence="1">
    <location>
        <begin position="16"/>
        <end position="31"/>
    </location>
</feature>
<feature type="region of interest" description="Disordered" evidence="1">
    <location>
        <begin position="1"/>
        <end position="66"/>
    </location>
</feature>
<proteinExistence type="predicted"/>